<dbReference type="RefSeq" id="WP_050049026.1">
    <property type="nucleotide sequence ID" value="NZ_CP008874.1"/>
</dbReference>
<proteinExistence type="predicted"/>
<dbReference type="KEGG" id="hsu:HLASF_1888"/>
<evidence type="ECO:0000313" key="2">
    <source>
        <dbReference type="EMBL" id="ALG82753.1"/>
    </source>
</evidence>
<evidence type="ECO:0000313" key="1">
    <source>
        <dbReference type="EMBL" id="AKH98359.1"/>
    </source>
</evidence>
<gene>
    <name evidence="2" type="ORF">HLASA_1874</name>
    <name evidence="1" type="ORF">HLASF_1888</name>
</gene>
<dbReference type="EMBL" id="CP011564">
    <property type="protein sequence ID" value="ALG82753.1"/>
    <property type="molecule type" value="Genomic_DNA"/>
</dbReference>
<reference evidence="2 3" key="3">
    <citation type="journal article" date="2016" name="Stand. Genomic Sci.">
        <title>Complete genome sequence of 'Halanaeroarchaeum sulfurireducens' M27-SA2, a sulfur-reducing and acetate-oxidizing haloarchaeon from the deep-sea hypersaline anoxic lake Medee.</title>
        <authorList>
            <person name="Messina E."/>
            <person name="Sorokin D.Y."/>
            <person name="Kublanov I.V."/>
            <person name="Toshchakov S."/>
            <person name="Lopatina A."/>
            <person name="Arcadi E."/>
            <person name="Smedile F."/>
            <person name="La Spada G."/>
            <person name="La Cono V."/>
            <person name="Yakimov M.M."/>
        </authorList>
    </citation>
    <scope>NUCLEOTIDE SEQUENCE [LARGE SCALE GENOMIC DNA]</scope>
    <source>
        <strain evidence="2 3">M27-SA2</strain>
    </source>
</reference>
<name>A0A0F7PFP6_9EURY</name>
<reference evidence="1 4" key="1">
    <citation type="journal article" date="2015" name="ISME J.">
        <title>Elemental sulfur and acetate can support life of a novel strictly anaerobic haloarchaeon.</title>
        <authorList>
            <person name="Sorokin D.Y."/>
            <person name="Kublanov I.V."/>
            <person name="Gavrilov S.N."/>
            <person name="Rojo D."/>
            <person name="Roman P."/>
            <person name="Golyshin P.N."/>
            <person name="Slepak V.Z."/>
            <person name="Smedile F."/>
            <person name="Ferrer M."/>
            <person name="Messina E."/>
            <person name="La Cono V."/>
            <person name="Yakimov M.M."/>
        </authorList>
    </citation>
    <scope>NUCLEOTIDE SEQUENCE [LARGE SCALE GENOMIC DNA]</scope>
    <source>
        <strain evidence="1 4">HSR2</strain>
    </source>
</reference>
<dbReference type="Proteomes" id="UP000060390">
    <property type="component" value="Chromosome"/>
</dbReference>
<dbReference type="OrthoDB" id="258414at2157"/>
<keyword evidence="4" id="KW-1185">Reference proteome</keyword>
<protein>
    <submittedName>
        <fullName evidence="1">Uncharacterized protein</fullName>
    </submittedName>
</protein>
<dbReference type="Proteomes" id="UP000069906">
    <property type="component" value="Chromosome"/>
</dbReference>
<organism evidence="1 4">
    <name type="scientific">Halanaeroarchaeum sulfurireducens</name>
    <dbReference type="NCBI Taxonomy" id="1604004"/>
    <lineage>
        <taxon>Archaea</taxon>
        <taxon>Methanobacteriati</taxon>
        <taxon>Methanobacteriota</taxon>
        <taxon>Stenosarchaea group</taxon>
        <taxon>Halobacteria</taxon>
        <taxon>Halobacteriales</taxon>
        <taxon>Halobacteriaceae</taxon>
        <taxon>Halanaeroarchaeum</taxon>
    </lineage>
</organism>
<dbReference type="AlphaFoldDB" id="A0A0F7PFP6"/>
<evidence type="ECO:0000313" key="3">
    <source>
        <dbReference type="Proteomes" id="UP000060390"/>
    </source>
</evidence>
<dbReference type="KEGG" id="hsf:HLASA_1874"/>
<sequence length="84" mass="9115">MARPGEHAAEARGRADDALEMALADRANDPQCEACTSPADFFLYEPERVAAFVCWEHVSPVSAVVSEAEPIDRPLAVPLTEEFA</sequence>
<evidence type="ECO:0000313" key="4">
    <source>
        <dbReference type="Proteomes" id="UP000069906"/>
    </source>
</evidence>
<dbReference type="HOGENOM" id="CLU_192651_0_0_2"/>
<dbReference type="GeneID" id="26011207"/>
<accession>A0A0F7PFP6</accession>
<dbReference type="EMBL" id="CP008874">
    <property type="protein sequence ID" value="AKH98359.1"/>
    <property type="molecule type" value="Genomic_DNA"/>
</dbReference>
<reference evidence="3" key="2">
    <citation type="submission" date="2015-05" db="EMBL/GenBank/DDBJ databases">
        <title>Complete genome sequence of Halanaeroarchaeum sulfurireducens type strain M27-SA2, a sulfate-reducer haloarchaeon from marine anoxic lake Medee.</title>
        <authorList>
            <person name="Messina E."/>
            <person name="Kublanov I.V."/>
            <person name="Toshchakov S."/>
            <person name="Arcadi E."/>
            <person name="La Spada G."/>
            <person name="La Cono V."/>
            <person name="Yakimov M.M."/>
        </authorList>
    </citation>
    <scope>NUCLEOTIDE SEQUENCE [LARGE SCALE GENOMIC DNA]</scope>
    <source>
        <strain evidence="3">M27-SA2</strain>
    </source>
</reference>